<dbReference type="AlphaFoldDB" id="A0A375IT53"/>
<accession>A0A375IT53</accession>
<gene>
    <name evidence="2" type="ORF">CT19425_P30139</name>
</gene>
<organism evidence="2 3">
    <name type="scientific">Cupriavidus taiwanensis</name>
    <dbReference type="NCBI Taxonomy" id="164546"/>
    <lineage>
        <taxon>Bacteria</taxon>
        <taxon>Pseudomonadati</taxon>
        <taxon>Pseudomonadota</taxon>
        <taxon>Betaproteobacteria</taxon>
        <taxon>Burkholderiales</taxon>
        <taxon>Burkholderiaceae</taxon>
        <taxon>Cupriavidus</taxon>
    </lineage>
</organism>
<sequence>MHDLPVELVIPRLRLACRRCGSKLERLDWLAPFARVTTRLAASVARLCKMVSLRHVAEVYRLSWTAVKRIDQRHLEQELGQPLDLSGVTIIAMDEFAIQKGHRYATVVIEPSSKRVLWVGVWAFTRGHSSVL</sequence>
<evidence type="ECO:0000313" key="2">
    <source>
        <dbReference type="EMBL" id="SPK77290.1"/>
    </source>
</evidence>
<dbReference type="Proteomes" id="UP000255505">
    <property type="component" value="Plasmid III"/>
</dbReference>
<evidence type="ECO:0000259" key="1">
    <source>
        <dbReference type="Pfam" id="PF13542"/>
    </source>
</evidence>
<dbReference type="Pfam" id="PF13542">
    <property type="entry name" value="HTH_Tnp_ISL3"/>
    <property type="match status" value="1"/>
</dbReference>
<name>A0A375IT53_9BURK</name>
<reference evidence="2 3" key="1">
    <citation type="submission" date="2018-01" db="EMBL/GenBank/DDBJ databases">
        <authorList>
            <person name="Gaut B.S."/>
            <person name="Morton B.R."/>
            <person name="Clegg M.T."/>
            <person name="Duvall M.R."/>
        </authorList>
    </citation>
    <scope>NUCLEOTIDE SEQUENCE [LARGE SCALE GENOMIC DNA]</scope>
    <source>
        <strain evidence="2">Cupriavidus taiwanensis LMG 19425</strain>
        <plasmid evidence="3">Plasmid iii</plasmid>
    </source>
</reference>
<protein>
    <submittedName>
        <fullName evidence="2">Transposase</fullName>
    </submittedName>
</protein>
<geneLocation type="plasmid" evidence="2">
    <name>III</name>
</geneLocation>
<dbReference type="InterPro" id="IPR032877">
    <property type="entry name" value="Transposase_HTH"/>
</dbReference>
<proteinExistence type="predicted"/>
<keyword evidence="2" id="KW-0614">Plasmid</keyword>
<dbReference type="EMBL" id="LT991978">
    <property type="protein sequence ID" value="SPK77290.1"/>
    <property type="molecule type" value="Genomic_DNA"/>
</dbReference>
<feature type="domain" description="Transposase IS204/IS1001/IS1096/IS1165 helix-turn-helix" evidence="1">
    <location>
        <begin position="25"/>
        <end position="74"/>
    </location>
</feature>
<evidence type="ECO:0000313" key="3">
    <source>
        <dbReference type="Proteomes" id="UP000255505"/>
    </source>
</evidence>